<dbReference type="EMBL" id="JASCZI010151091">
    <property type="protein sequence ID" value="MED6169139.1"/>
    <property type="molecule type" value="Genomic_DNA"/>
</dbReference>
<protein>
    <submittedName>
        <fullName evidence="2">Uncharacterized protein</fullName>
    </submittedName>
</protein>
<keyword evidence="3" id="KW-1185">Reference proteome</keyword>
<evidence type="ECO:0000256" key="1">
    <source>
        <dbReference type="SAM" id="MobiDB-lite"/>
    </source>
</evidence>
<comment type="caution">
    <text evidence="2">The sequence shown here is derived from an EMBL/GenBank/DDBJ whole genome shotgun (WGS) entry which is preliminary data.</text>
</comment>
<gene>
    <name evidence="2" type="ORF">PIB30_018666</name>
</gene>
<accession>A0ABU6V7U8</accession>
<organism evidence="2 3">
    <name type="scientific">Stylosanthes scabra</name>
    <dbReference type="NCBI Taxonomy" id="79078"/>
    <lineage>
        <taxon>Eukaryota</taxon>
        <taxon>Viridiplantae</taxon>
        <taxon>Streptophyta</taxon>
        <taxon>Embryophyta</taxon>
        <taxon>Tracheophyta</taxon>
        <taxon>Spermatophyta</taxon>
        <taxon>Magnoliopsida</taxon>
        <taxon>eudicotyledons</taxon>
        <taxon>Gunneridae</taxon>
        <taxon>Pentapetalae</taxon>
        <taxon>rosids</taxon>
        <taxon>fabids</taxon>
        <taxon>Fabales</taxon>
        <taxon>Fabaceae</taxon>
        <taxon>Papilionoideae</taxon>
        <taxon>50 kb inversion clade</taxon>
        <taxon>dalbergioids sensu lato</taxon>
        <taxon>Dalbergieae</taxon>
        <taxon>Pterocarpus clade</taxon>
        <taxon>Stylosanthes</taxon>
    </lineage>
</organism>
<evidence type="ECO:0000313" key="3">
    <source>
        <dbReference type="Proteomes" id="UP001341840"/>
    </source>
</evidence>
<evidence type="ECO:0000313" key="2">
    <source>
        <dbReference type="EMBL" id="MED6169139.1"/>
    </source>
</evidence>
<proteinExistence type="predicted"/>
<reference evidence="2 3" key="1">
    <citation type="journal article" date="2023" name="Plants (Basel)">
        <title>Bridging the Gap: Combining Genomics and Transcriptomics Approaches to Understand Stylosanthes scabra, an Orphan Legume from the Brazilian Caatinga.</title>
        <authorList>
            <person name="Ferreira-Neto J.R.C."/>
            <person name="da Silva M.D."/>
            <person name="Binneck E."/>
            <person name="de Melo N.F."/>
            <person name="da Silva R.H."/>
            <person name="de Melo A.L.T.M."/>
            <person name="Pandolfi V."/>
            <person name="Bustamante F.O."/>
            <person name="Brasileiro-Vidal A.C."/>
            <person name="Benko-Iseppon A.M."/>
        </authorList>
    </citation>
    <scope>NUCLEOTIDE SEQUENCE [LARGE SCALE GENOMIC DNA]</scope>
    <source>
        <tissue evidence="2">Leaves</tissue>
    </source>
</reference>
<dbReference type="Proteomes" id="UP001341840">
    <property type="component" value="Unassembled WGS sequence"/>
</dbReference>
<feature type="region of interest" description="Disordered" evidence="1">
    <location>
        <begin position="107"/>
        <end position="129"/>
    </location>
</feature>
<sequence length="129" mass="14831">MGDLLQLKHMEKLPPLGYSIKKGKRSEDVQHEGNDFFTSNHVHPYCLKQREEGRLSPSFIVSSSPVAISSSQVVVPSSLNDSTVTHESMVFKIRLLHCDISVRRTRPDLRRRQPRHRLLQSANHHRSLQ</sequence>
<feature type="compositionally biased region" description="Basic residues" evidence="1">
    <location>
        <begin position="112"/>
        <end position="129"/>
    </location>
</feature>
<name>A0ABU6V7U8_9FABA</name>